<dbReference type="KEGG" id="rbc:BN938_0858"/>
<dbReference type="Gene3D" id="2.130.10.10">
    <property type="entry name" value="YVTN repeat-like/Quinoprotein amine dehydrogenase"/>
    <property type="match status" value="1"/>
</dbReference>
<accession>A0A060RC46</accession>
<evidence type="ECO:0000313" key="1">
    <source>
        <dbReference type="EMBL" id="CDN30959.1"/>
    </source>
</evidence>
<dbReference type="PANTHER" id="PTHR47197:SF3">
    <property type="entry name" value="DIHYDRO-HEME D1 DEHYDROGENASE"/>
    <property type="match status" value="1"/>
</dbReference>
<dbReference type="OrthoDB" id="792648at2"/>
<evidence type="ECO:0000313" key="2">
    <source>
        <dbReference type="Proteomes" id="UP000027616"/>
    </source>
</evidence>
<dbReference type="Proteomes" id="UP000027616">
    <property type="component" value="Chromosome I"/>
</dbReference>
<dbReference type="InterPro" id="IPR051200">
    <property type="entry name" value="Host-pathogen_enzymatic-act"/>
</dbReference>
<gene>
    <name evidence="1" type="ORF">BN938_0858</name>
</gene>
<dbReference type="InterPro" id="IPR011048">
    <property type="entry name" value="Haem_d1_sf"/>
</dbReference>
<reference evidence="1 2" key="1">
    <citation type="journal article" date="2015" name="Genome Announc.">
        <title>Complete Genome Sequence of the Novel Leech Symbiont Mucinivorans hirudinis M3T.</title>
        <authorList>
            <person name="Nelson M.C."/>
            <person name="Bomar L."/>
            <person name="Graf J."/>
        </authorList>
    </citation>
    <scope>NUCLEOTIDE SEQUENCE [LARGE SCALE GENOMIC DNA]</scope>
    <source>
        <strain evidence="2">M3</strain>
    </source>
</reference>
<dbReference type="PROSITE" id="PS51257">
    <property type="entry name" value="PROKAR_LIPOPROTEIN"/>
    <property type="match status" value="1"/>
</dbReference>
<dbReference type="Pfam" id="PF16819">
    <property type="entry name" value="DUF5074"/>
    <property type="match status" value="1"/>
</dbReference>
<dbReference type="STRING" id="1433126.BN938_0858"/>
<sequence length="402" mass="44808">MKNFLLTLLCVATLAACRKGDPVLPSTAVRVAPKQSTTSTEVEVAPKQSTTGQIYGFYLLNEGNMGSNKASLDYYDYTTGIYHRNIYGERNPKEIKDLGDVGNDIQIYGDKLYAVINCSNYLEVMDVATAEHITKIAIPNCRYVVFSGRYAYVSAYAGAVQINKNARIGYVAKIDTATLKVVGECTVGYQPEEMAVVENRLYVANSGGYRVPNYDRTVSVIDLESFTEIKKIDVAINLHRIEPDNYGNIYVSSRGDYYKTSSKTYIIDTRTDVVTDCLEDLPNSNMALCGDSLYVYSTEWNYNKGESSVTYAIVDTRTKKIVTRNFIKDGTHEKITIPYGIAVNSQTREFFVTDAKDYVSPGTLYCFGEDGTKKWSVTTGDIPAHIVFSHKKLKDAGKKLKE</sequence>
<organism evidence="1 2">
    <name type="scientific">Mucinivorans hirudinis</name>
    <dbReference type="NCBI Taxonomy" id="1433126"/>
    <lineage>
        <taxon>Bacteria</taxon>
        <taxon>Pseudomonadati</taxon>
        <taxon>Bacteroidota</taxon>
        <taxon>Bacteroidia</taxon>
        <taxon>Bacteroidales</taxon>
        <taxon>Rikenellaceae</taxon>
        <taxon>Mucinivorans</taxon>
    </lineage>
</organism>
<dbReference type="PANTHER" id="PTHR47197">
    <property type="entry name" value="PROTEIN NIRF"/>
    <property type="match status" value="1"/>
</dbReference>
<dbReference type="InterPro" id="IPR015943">
    <property type="entry name" value="WD40/YVTN_repeat-like_dom_sf"/>
</dbReference>
<dbReference type="AlphaFoldDB" id="A0A060RC46"/>
<dbReference type="EMBL" id="HG934468">
    <property type="protein sequence ID" value="CDN30959.1"/>
    <property type="molecule type" value="Genomic_DNA"/>
</dbReference>
<proteinExistence type="predicted"/>
<dbReference type="SUPFAM" id="SSF51004">
    <property type="entry name" value="C-terminal (heme d1) domain of cytochrome cd1-nitrite reductase"/>
    <property type="match status" value="1"/>
</dbReference>
<dbReference type="PATRIC" id="fig|1433126.3.peg.858"/>
<dbReference type="HOGENOM" id="CLU_035696_1_0_10"/>
<dbReference type="InterPro" id="IPR031815">
    <property type="entry name" value="DUF5074"/>
</dbReference>
<dbReference type="eggNOG" id="COG3391">
    <property type="taxonomic scope" value="Bacteria"/>
</dbReference>
<keyword evidence="2" id="KW-1185">Reference proteome</keyword>
<name>A0A060RC46_9BACT</name>
<protein>
    <submittedName>
        <fullName evidence="1">Putative cell surface protein</fullName>
    </submittedName>
</protein>